<dbReference type="EMBL" id="SLYC01000046">
    <property type="protein sequence ID" value="TCP97370.1"/>
    <property type="molecule type" value="Genomic_DNA"/>
</dbReference>
<protein>
    <submittedName>
        <fullName evidence="2">Transglycosylase-like protein with SLT domain</fullName>
    </submittedName>
</protein>
<evidence type="ECO:0000313" key="2">
    <source>
        <dbReference type="EMBL" id="TCP97370.1"/>
    </source>
</evidence>
<feature type="domain" description="Transglycosylase SLT" evidence="1">
    <location>
        <begin position="153"/>
        <end position="261"/>
    </location>
</feature>
<gene>
    <name evidence="2" type="ORF">EDD79_104611</name>
</gene>
<dbReference type="Pfam" id="PF01464">
    <property type="entry name" value="SLT"/>
    <property type="match status" value="1"/>
</dbReference>
<dbReference type="Proteomes" id="UP000295504">
    <property type="component" value="Unassembled WGS sequence"/>
</dbReference>
<dbReference type="Gene3D" id="1.10.530.10">
    <property type="match status" value="1"/>
</dbReference>
<dbReference type="InterPro" id="IPR008258">
    <property type="entry name" value="Transglycosylase_SLT_dom_1"/>
</dbReference>
<dbReference type="SUPFAM" id="SSF53955">
    <property type="entry name" value="Lysozyme-like"/>
    <property type="match status" value="1"/>
</dbReference>
<dbReference type="PANTHER" id="PTHR37423">
    <property type="entry name" value="SOLUBLE LYTIC MUREIN TRANSGLYCOSYLASE-RELATED"/>
    <property type="match status" value="1"/>
</dbReference>
<dbReference type="CDD" id="cd13401">
    <property type="entry name" value="Slt70-like"/>
    <property type="match status" value="1"/>
</dbReference>
<proteinExistence type="predicted"/>
<dbReference type="AlphaFoldDB" id="A0A4R2T4S2"/>
<sequence length="297" mass="34530">MGDSNRAIDAYLQIAKEEGVYEDDAAYRAFVLLNKSSRAEAEDMIRILEQSPVWMKRIGKEPKWTPRNNVDVKIPEFLKRIEDYKYMDREDLAKIELAIVEKNGNRIEKLALGEWYRSQGNYPMAVNWGIRALREEPCMFAYELAYPRPFEDLVKRWAKEYNVDPYLIWAVMREESHFRDSVHSRVGAIGLMQIMPATGKDIAGRLKITVTNEDILQPDINIRFGTFYIRSMLNMFSDDLDKALAAYNGGGGNVRRWSNSNLGSTAMGFPTSITFLETREYITKVSDSYYIYKWLYE</sequence>
<dbReference type="OrthoDB" id="9815002at2"/>
<accession>A0A4R2T4S2</accession>
<dbReference type="RefSeq" id="WP_132849482.1">
    <property type="nucleotide sequence ID" value="NZ_CP058648.1"/>
</dbReference>
<dbReference type="InterPro" id="IPR023346">
    <property type="entry name" value="Lysozyme-like_dom_sf"/>
</dbReference>
<reference evidence="2 3" key="1">
    <citation type="submission" date="2019-03" db="EMBL/GenBank/DDBJ databases">
        <title>Genomic Encyclopedia of Type Strains, Phase IV (KMG-IV): sequencing the most valuable type-strain genomes for metagenomic binning, comparative biology and taxonomic classification.</title>
        <authorList>
            <person name="Goeker M."/>
        </authorList>
    </citation>
    <scope>NUCLEOTIDE SEQUENCE [LARGE SCALE GENOMIC DNA]</scope>
    <source>
        <strain evidence="2 3">DSM 100013</strain>
    </source>
</reference>
<organism evidence="2 3">
    <name type="scientific">Serpentinicella alkaliphila</name>
    <dbReference type="NCBI Taxonomy" id="1734049"/>
    <lineage>
        <taxon>Bacteria</taxon>
        <taxon>Bacillati</taxon>
        <taxon>Bacillota</taxon>
        <taxon>Clostridia</taxon>
        <taxon>Peptostreptococcales</taxon>
        <taxon>Natronincolaceae</taxon>
        <taxon>Serpentinicella</taxon>
    </lineage>
</organism>
<evidence type="ECO:0000313" key="3">
    <source>
        <dbReference type="Proteomes" id="UP000295504"/>
    </source>
</evidence>
<keyword evidence="3" id="KW-1185">Reference proteome</keyword>
<comment type="caution">
    <text evidence="2">The sequence shown here is derived from an EMBL/GenBank/DDBJ whole genome shotgun (WGS) entry which is preliminary data.</text>
</comment>
<evidence type="ECO:0000259" key="1">
    <source>
        <dbReference type="Pfam" id="PF01464"/>
    </source>
</evidence>
<name>A0A4R2T4S2_9FIRM</name>
<dbReference type="PANTHER" id="PTHR37423:SF2">
    <property type="entry name" value="MEMBRANE-BOUND LYTIC MUREIN TRANSGLYCOSYLASE C"/>
    <property type="match status" value="1"/>
</dbReference>